<name>A0ACC0AAI1_CATRO</name>
<dbReference type="Proteomes" id="UP001060085">
    <property type="component" value="Linkage Group LG06"/>
</dbReference>
<accession>A0ACC0AAI1</accession>
<dbReference type="EMBL" id="CM044706">
    <property type="protein sequence ID" value="KAI5657194.1"/>
    <property type="molecule type" value="Genomic_DNA"/>
</dbReference>
<keyword evidence="2" id="KW-1185">Reference proteome</keyword>
<evidence type="ECO:0000313" key="2">
    <source>
        <dbReference type="Proteomes" id="UP001060085"/>
    </source>
</evidence>
<organism evidence="1 2">
    <name type="scientific">Catharanthus roseus</name>
    <name type="common">Madagascar periwinkle</name>
    <name type="synonym">Vinca rosea</name>
    <dbReference type="NCBI Taxonomy" id="4058"/>
    <lineage>
        <taxon>Eukaryota</taxon>
        <taxon>Viridiplantae</taxon>
        <taxon>Streptophyta</taxon>
        <taxon>Embryophyta</taxon>
        <taxon>Tracheophyta</taxon>
        <taxon>Spermatophyta</taxon>
        <taxon>Magnoliopsida</taxon>
        <taxon>eudicotyledons</taxon>
        <taxon>Gunneridae</taxon>
        <taxon>Pentapetalae</taxon>
        <taxon>asterids</taxon>
        <taxon>lamiids</taxon>
        <taxon>Gentianales</taxon>
        <taxon>Apocynaceae</taxon>
        <taxon>Rauvolfioideae</taxon>
        <taxon>Vinceae</taxon>
        <taxon>Catharanthinae</taxon>
        <taxon>Catharanthus</taxon>
    </lineage>
</organism>
<sequence length="149" mass="16822">MANVAGGVSRGRLYGAGSELVHFIAKSSRAQVEDVVLRVSSSFNEHIWRLFEHNQLTYIPFLPMMPLVRAAMSVDTSTSTSTTAAARTYEAPTRDSSTPHSLLFMLSDLPLLYPTPHMVLSLPLEMLHRLYFEDVYVFLLLMDVYIFHV</sequence>
<comment type="caution">
    <text evidence="1">The sequence shown here is derived from an EMBL/GenBank/DDBJ whole genome shotgun (WGS) entry which is preliminary data.</text>
</comment>
<gene>
    <name evidence="1" type="ORF">M9H77_25987</name>
</gene>
<protein>
    <submittedName>
        <fullName evidence="1">Uncharacterized protein</fullName>
    </submittedName>
</protein>
<proteinExistence type="predicted"/>
<evidence type="ECO:0000313" key="1">
    <source>
        <dbReference type="EMBL" id="KAI5657194.1"/>
    </source>
</evidence>
<reference evidence="2" key="1">
    <citation type="journal article" date="2023" name="Nat. Plants">
        <title>Single-cell RNA sequencing provides a high-resolution roadmap for understanding the multicellular compartmentation of specialized metabolism.</title>
        <authorList>
            <person name="Sun S."/>
            <person name="Shen X."/>
            <person name="Li Y."/>
            <person name="Li Y."/>
            <person name="Wang S."/>
            <person name="Li R."/>
            <person name="Zhang H."/>
            <person name="Shen G."/>
            <person name="Guo B."/>
            <person name="Wei J."/>
            <person name="Xu J."/>
            <person name="St-Pierre B."/>
            <person name="Chen S."/>
            <person name="Sun C."/>
        </authorList>
    </citation>
    <scope>NUCLEOTIDE SEQUENCE [LARGE SCALE GENOMIC DNA]</scope>
</reference>